<evidence type="ECO:0000313" key="2">
    <source>
        <dbReference type="EMBL" id="ACV36693.1"/>
    </source>
</evidence>
<dbReference type="STRING" id="522306.CAP2UW1_3433"/>
<reference evidence="2" key="2">
    <citation type="submission" date="2009-09" db="EMBL/GenBank/DDBJ databases">
        <title>Complete sequence of chromosome of Candidatus Accumulibacter phosphatis clade IIA str. UW-1.</title>
        <authorList>
            <consortium name="US DOE Joint Genome Institute"/>
            <person name="Martin H.G."/>
            <person name="Ivanova N."/>
            <person name="Kunin V."/>
            <person name="Warnecke F."/>
            <person name="Barry K."/>
            <person name="He S."/>
            <person name="Salamov A."/>
            <person name="Szeto E."/>
            <person name="Dalin E."/>
            <person name="Pangilinan J.L."/>
            <person name="Lapidus A."/>
            <person name="Lowry S."/>
            <person name="Kyrpides N.C."/>
            <person name="McMahon K.D."/>
            <person name="Hugenholtz P."/>
        </authorList>
    </citation>
    <scope>NUCLEOTIDE SEQUENCE [LARGE SCALE GENOMIC DNA]</scope>
    <source>
        <strain evidence="2">UW-1</strain>
    </source>
</reference>
<gene>
    <name evidence="2" type="ordered locus">CAP2UW1_3433</name>
</gene>
<keyword evidence="1" id="KW-0732">Signal</keyword>
<organism evidence="2">
    <name type="scientific">Accumulibacter regalis</name>
    <dbReference type="NCBI Taxonomy" id="522306"/>
    <lineage>
        <taxon>Bacteria</taxon>
        <taxon>Pseudomonadati</taxon>
        <taxon>Pseudomonadota</taxon>
        <taxon>Betaproteobacteria</taxon>
        <taxon>Candidatus Accumulibacter</taxon>
    </lineage>
</organism>
<name>C7RJ82_ACCRE</name>
<proteinExistence type="predicted"/>
<dbReference type="GO" id="GO:0022900">
    <property type="term" value="P:electron transport chain"/>
    <property type="evidence" value="ECO:0007669"/>
    <property type="project" value="InterPro"/>
</dbReference>
<dbReference type="eggNOG" id="ENOG5032VGV">
    <property type="taxonomic scope" value="Bacteria"/>
</dbReference>
<dbReference type="HOGENOM" id="CLU_115809_0_0_4"/>
<dbReference type="GO" id="GO:0020037">
    <property type="term" value="F:heme binding"/>
    <property type="evidence" value="ECO:0007669"/>
    <property type="project" value="InterPro"/>
</dbReference>
<dbReference type="GO" id="GO:0005506">
    <property type="term" value="F:iron ion binding"/>
    <property type="evidence" value="ECO:0007669"/>
    <property type="project" value="InterPro"/>
</dbReference>
<accession>C7RJ82</accession>
<dbReference type="SUPFAM" id="SSF47175">
    <property type="entry name" value="Cytochromes"/>
    <property type="match status" value="1"/>
</dbReference>
<dbReference type="GO" id="GO:0009055">
    <property type="term" value="F:electron transfer activity"/>
    <property type="evidence" value="ECO:0007669"/>
    <property type="project" value="InterPro"/>
</dbReference>
<reference evidence="2" key="1">
    <citation type="submission" date="2009-08" db="EMBL/GenBank/DDBJ databases">
        <authorList>
            <consortium name="US DOE Joint Genome Institute"/>
            <person name="Lucas S."/>
            <person name="Copeland A."/>
            <person name="Lapidus A."/>
            <person name="Glavina del Rio T."/>
            <person name="Dalin E."/>
            <person name="Tice H."/>
            <person name="Bruce D."/>
            <person name="Barry K."/>
            <person name="Pitluck S."/>
            <person name="Lowry S."/>
            <person name="Larimer F."/>
            <person name="Land M."/>
            <person name="Hauser L."/>
            <person name="Kyrpides N."/>
            <person name="Ivanova N."/>
            <person name="McMahon K.D."/>
            <person name="Hugenholtz P."/>
        </authorList>
    </citation>
    <scope>NUCLEOTIDE SEQUENCE</scope>
    <source>
        <strain evidence="2">UW-1</strain>
    </source>
</reference>
<dbReference type="OrthoDB" id="1150802at2"/>
<dbReference type="InterPro" id="IPR010980">
    <property type="entry name" value="Cyt_c/b562"/>
</dbReference>
<feature type="signal peptide" evidence="1">
    <location>
        <begin position="1"/>
        <end position="18"/>
    </location>
</feature>
<dbReference type="KEGG" id="app:CAP2UW1_3433"/>
<dbReference type="PROSITE" id="PS51009">
    <property type="entry name" value="CYTCII"/>
    <property type="match status" value="1"/>
</dbReference>
<protein>
    <recommendedName>
        <fullName evidence="3">Cytochrome c</fullName>
    </recommendedName>
</protein>
<dbReference type="AlphaFoldDB" id="C7RJ82"/>
<sequence precursor="true">MRSALFLPLLLLVGALHAAEDARQLAPMPAAAEANLRAEMRANLLALNEILGLVAAGKLAEAGALAEKELGVSAMGKHRSQPFDARPGPHMPPAMHAIGMDGHQAASAFARIAATGDRERTIAALPSLTAACVGCHYAYRIR</sequence>
<dbReference type="EMBL" id="CP001715">
    <property type="protein sequence ID" value="ACV36693.1"/>
    <property type="molecule type" value="Genomic_DNA"/>
</dbReference>
<evidence type="ECO:0000256" key="1">
    <source>
        <dbReference type="SAM" id="SignalP"/>
    </source>
</evidence>
<evidence type="ECO:0008006" key="3">
    <source>
        <dbReference type="Google" id="ProtNLM"/>
    </source>
</evidence>
<feature type="chain" id="PRO_5002982703" description="Cytochrome c" evidence="1">
    <location>
        <begin position="19"/>
        <end position="142"/>
    </location>
</feature>
<dbReference type="InterPro" id="IPR002321">
    <property type="entry name" value="Cyt_c_II"/>
</dbReference>
<dbReference type="Gene3D" id="1.20.120.10">
    <property type="entry name" value="Cytochrome c/b562"/>
    <property type="match status" value="1"/>
</dbReference>